<feature type="domain" description="Ig-like" evidence="8">
    <location>
        <begin position="364"/>
        <end position="459"/>
    </location>
</feature>
<dbReference type="PANTHER" id="PTHR11640:SF31">
    <property type="entry name" value="IRREGULAR CHIASM C-ROUGHEST PROTEIN-RELATED"/>
    <property type="match status" value="1"/>
</dbReference>
<dbReference type="Gene3D" id="2.60.40.10">
    <property type="entry name" value="Immunoglobulins"/>
    <property type="match status" value="4"/>
</dbReference>
<dbReference type="Proteomes" id="UP001195483">
    <property type="component" value="Unassembled WGS sequence"/>
</dbReference>
<evidence type="ECO:0000313" key="9">
    <source>
        <dbReference type="EMBL" id="KAK3575927.1"/>
    </source>
</evidence>
<protein>
    <recommendedName>
        <fullName evidence="8">Ig-like domain-containing protein</fullName>
    </recommendedName>
</protein>
<dbReference type="SUPFAM" id="SSF48726">
    <property type="entry name" value="Immunoglobulin"/>
    <property type="match status" value="2"/>
</dbReference>
<dbReference type="GO" id="GO:0005886">
    <property type="term" value="C:plasma membrane"/>
    <property type="evidence" value="ECO:0007669"/>
    <property type="project" value="TreeGrafter"/>
</dbReference>
<dbReference type="GO" id="GO:0050839">
    <property type="term" value="F:cell adhesion molecule binding"/>
    <property type="evidence" value="ECO:0007669"/>
    <property type="project" value="TreeGrafter"/>
</dbReference>
<dbReference type="InterPro" id="IPR003599">
    <property type="entry name" value="Ig_sub"/>
</dbReference>
<evidence type="ECO:0000256" key="7">
    <source>
        <dbReference type="SAM" id="Phobius"/>
    </source>
</evidence>
<name>A0AAE0VGC7_9BIVA</name>
<keyword evidence="7" id="KW-1133">Transmembrane helix</keyword>
<comment type="subcellular location">
    <subcellularLocation>
        <location evidence="1">Membrane</location>
        <topology evidence="1">Single-pass type I membrane protein</topology>
    </subcellularLocation>
</comment>
<evidence type="ECO:0000259" key="8">
    <source>
        <dbReference type="PROSITE" id="PS50835"/>
    </source>
</evidence>
<evidence type="ECO:0000256" key="5">
    <source>
        <dbReference type="ARBA" id="ARBA00023319"/>
    </source>
</evidence>
<dbReference type="EMBL" id="JAEAOA010001839">
    <property type="protein sequence ID" value="KAK3575927.1"/>
    <property type="molecule type" value="Genomic_DNA"/>
</dbReference>
<evidence type="ECO:0000256" key="1">
    <source>
        <dbReference type="ARBA" id="ARBA00004479"/>
    </source>
</evidence>
<feature type="domain" description="Ig-like" evidence="8">
    <location>
        <begin position="21"/>
        <end position="118"/>
    </location>
</feature>
<reference evidence="9" key="2">
    <citation type="journal article" date="2021" name="Genome Biol. Evol.">
        <title>Developing a high-quality reference genome for a parasitic bivalve with doubly uniparental inheritance (Bivalvia: Unionida).</title>
        <authorList>
            <person name="Smith C.H."/>
        </authorList>
    </citation>
    <scope>NUCLEOTIDE SEQUENCE</scope>
    <source>
        <strain evidence="9">CHS0354</strain>
        <tissue evidence="9">Mantle</tissue>
    </source>
</reference>
<dbReference type="InterPro" id="IPR036179">
    <property type="entry name" value="Ig-like_dom_sf"/>
</dbReference>
<evidence type="ECO:0000256" key="3">
    <source>
        <dbReference type="ARBA" id="ARBA00023157"/>
    </source>
</evidence>
<reference evidence="9" key="3">
    <citation type="submission" date="2023-05" db="EMBL/GenBank/DDBJ databases">
        <authorList>
            <person name="Smith C.H."/>
        </authorList>
    </citation>
    <scope>NUCLEOTIDE SEQUENCE</scope>
    <source>
        <strain evidence="9">CHS0354</strain>
        <tissue evidence="9">Mantle</tissue>
    </source>
</reference>
<dbReference type="GO" id="GO:0005911">
    <property type="term" value="C:cell-cell junction"/>
    <property type="evidence" value="ECO:0007669"/>
    <property type="project" value="TreeGrafter"/>
</dbReference>
<organism evidence="9 10">
    <name type="scientific">Potamilus streckersoni</name>
    <dbReference type="NCBI Taxonomy" id="2493646"/>
    <lineage>
        <taxon>Eukaryota</taxon>
        <taxon>Metazoa</taxon>
        <taxon>Spiralia</taxon>
        <taxon>Lophotrochozoa</taxon>
        <taxon>Mollusca</taxon>
        <taxon>Bivalvia</taxon>
        <taxon>Autobranchia</taxon>
        <taxon>Heteroconchia</taxon>
        <taxon>Palaeoheterodonta</taxon>
        <taxon>Unionida</taxon>
        <taxon>Unionoidea</taxon>
        <taxon>Unionidae</taxon>
        <taxon>Ambleminae</taxon>
        <taxon>Lampsilini</taxon>
        <taxon>Potamilus</taxon>
    </lineage>
</organism>
<accession>A0AAE0VGC7</accession>
<dbReference type="PROSITE" id="PS50835">
    <property type="entry name" value="IG_LIKE"/>
    <property type="match status" value="4"/>
</dbReference>
<feature type="domain" description="Ig-like" evidence="8">
    <location>
        <begin position="146"/>
        <end position="265"/>
    </location>
</feature>
<dbReference type="SMART" id="SM00408">
    <property type="entry name" value="IGc2"/>
    <property type="match status" value="2"/>
</dbReference>
<feature type="transmembrane region" description="Helical" evidence="7">
    <location>
        <begin position="693"/>
        <end position="715"/>
    </location>
</feature>
<reference evidence="9" key="1">
    <citation type="journal article" date="2021" name="Genome Biol. Evol.">
        <title>A High-Quality Reference Genome for a Parasitic Bivalve with Doubly Uniparental Inheritance (Bivalvia: Unionida).</title>
        <authorList>
            <person name="Smith C.H."/>
        </authorList>
    </citation>
    <scope>NUCLEOTIDE SEQUENCE</scope>
    <source>
        <strain evidence="9">CHS0354</strain>
    </source>
</reference>
<comment type="caution">
    <text evidence="9">The sequence shown here is derived from an EMBL/GenBank/DDBJ whole genome shotgun (WGS) entry which is preliminary data.</text>
</comment>
<dbReference type="Pfam" id="PF13927">
    <property type="entry name" value="Ig_3"/>
    <property type="match status" value="1"/>
</dbReference>
<sequence length="779" mass="86288">MKTVIVNSETFRLFFVSEAVPVVTLTPSPVYISIGGSLTLTCQVNQDVGLATVYYNMGSLGKVWVYDITNCGFIKADPDESNNPSFNYSVTCSRQQSVTMIKYGITSSDHRKIWNCQMVSAKDAGPCFGPTNPCISPGVTAIMRIPVTTVQLMNGSGQTLSSSVNIVRGQSTDIRCTTAPSGSRPRALFQWYYRQGSQLPVLIVDQSISTTPDPITVLGQPESDLLISYSTWTLTGNALYHNMYVYCQARDETKTGNYTKSDEVQLNIVYPPVIQLSPNYIKFNVTEGTQNFVFICNIIEANPLPQANGFSWFHSTSIIRGQTSSSYTLASVQRSDAGEYRCTARNDYGAGTSDSLDLIVQYPPEILVVLIGSTMQNQTAMLTCEAWGNPAETTFYPWVHMWEGLPIRMGLHGQNNSTHSVLIFDRLSLESLGTYVCTGSNGIIGISGMLNQTGSESLHVKGTAYILVDNARFIGDIGLTVNMSIPFYSDPAIESFVIQTNGRIVMNTSRTMTYLSKDTVNYQFFHKAIHLDAQKANILILSLKVEDFGNYTLILTNSIGSTSFQFHLDPFGPPLKVQRFYFNGLVDDQIELHFDAGYNGGPEQTFTIEYISESNFDNVWKNSSVAELRETEHQYKLPNGTFLVKVIKPSPGNYIYRMYSWNVKGRSPFSDNITVIIYGASSTNESIMNPVPAIAGGVSAGLVVIFIVTIGLFLWRRNKHPQVTEQGITLENSRNASVSPTDGDLYEKLNSNANSDIQMYSSLNTPTPFEDHQKHYENT</sequence>
<gene>
    <name evidence="9" type="ORF">CHS0354_030896</name>
</gene>
<dbReference type="InterPro" id="IPR013783">
    <property type="entry name" value="Ig-like_fold"/>
</dbReference>
<keyword evidence="5" id="KW-0393">Immunoglobulin domain</keyword>
<keyword evidence="2 7" id="KW-0472">Membrane</keyword>
<feature type="domain" description="Ig-like" evidence="8">
    <location>
        <begin position="272"/>
        <end position="359"/>
    </location>
</feature>
<dbReference type="PANTHER" id="PTHR11640">
    <property type="entry name" value="NEPHRIN"/>
    <property type="match status" value="1"/>
</dbReference>
<dbReference type="InterPro" id="IPR003598">
    <property type="entry name" value="Ig_sub2"/>
</dbReference>
<dbReference type="AlphaFoldDB" id="A0AAE0VGC7"/>
<keyword evidence="4" id="KW-0325">Glycoprotein</keyword>
<keyword evidence="7" id="KW-0812">Transmembrane</keyword>
<dbReference type="InterPro" id="IPR007110">
    <property type="entry name" value="Ig-like_dom"/>
</dbReference>
<dbReference type="GO" id="GO:0098609">
    <property type="term" value="P:cell-cell adhesion"/>
    <property type="evidence" value="ECO:0007669"/>
    <property type="project" value="TreeGrafter"/>
</dbReference>
<dbReference type="SMART" id="SM00409">
    <property type="entry name" value="IG"/>
    <property type="match status" value="4"/>
</dbReference>
<evidence type="ECO:0000256" key="2">
    <source>
        <dbReference type="ARBA" id="ARBA00023136"/>
    </source>
</evidence>
<keyword evidence="3" id="KW-1015">Disulfide bond</keyword>
<dbReference type="InterPro" id="IPR051275">
    <property type="entry name" value="Cell_adhesion_signaling"/>
</dbReference>
<evidence type="ECO:0000256" key="4">
    <source>
        <dbReference type="ARBA" id="ARBA00023180"/>
    </source>
</evidence>
<feature type="compositionally biased region" description="Basic and acidic residues" evidence="6">
    <location>
        <begin position="769"/>
        <end position="779"/>
    </location>
</feature>
<dbReference type="CDD" id="cd12087">
    <property type="entry name" value="TM_EGFR-like"/>
    <property type="match status" value="1"/>
</dbReference>
<evidence type="ECO:0000313" key="10">
    <source>
        <dbReference type="Proteomes" id="UP001195483"/>
    </source>
</evidence>
<feature type="region of interest" description="Disordered" evidence="6">
    <location>
        <begin position="760"/>
        <end position="779"/>
    </location>
</feature>
<dbReference type="CDD" id="cd00096">
    <property type="entry name" value="Ig"/>
    <property type="match status" value="1"/>
</dbReference>
<evidence type="ECO:0000256" key="6">
    <source>
        <dbReference type="SAM" id="MobiDB-lite"/>
    </source>
</evidence>
<proteinExistence type="predicted"/>
<keyword evidence="10" id="KW-1185">Reference proteome</keyword>